<feature type="transmembrane region" description="Helical" evidence="7">
    <location>
        <begin position="166"/>
        <end position="187"/>
    </location>
</feature>
<feature type="transmembrane region" description="Helical" evidence="7">
    <location>
        <begin position="127"/>
        <end position="145"/>
    </location>
</feature>
<evidence type="ECO:0000313" key="9">
    <source>
        <dbReference type="EMBL" id="KAK2557273.1"/>
    </source>
</evidence>
<dbReference type="EMBL" id="JARQWQ010000050">
    <property type="protein sequence ID" value="KAK2557273.1"/>
    <property type="molecule type" value="Genomic_DNA"/>
</dbReference>
<comment type="subcellular location">
    <subcellularLocation>
        <location evidence="1">Membrane</location>
        <topology evidence="1">Multi-pass membrane protein</topology>
    </subcellularLocation>
</comment>
<dbReference type="PANTHER" id="PTHR35578">
    <property type="entry name" value="PROLINE-RICH TRANSMEMBRANE PROTEIN 4-RELATED"/>
    <property type="match status" value="1"/>
</dbReference>
<evidence type="ECO:0000256" key="4">
    <source>
        <dbReference type="ARBA" id="ARBA00022729"/>
    </source>
</evidence>
<evidence type="ECO:0000256" key="5">
    <source>
        <dbReference type="ARBA" id="ARBA00022989"/>
    </source>
</evidence>
<keyword evidence="2" id="KW-0597">Phosphoprotein</keyword>
<feature type="transmembrane region" description="Helical" evidence="7">
    <location>
        <begin position="85"/>
        <end position="107"/>
    </location>
</feature>
<evidence type="ECO:0000313" key="10">
    <source>
        <dbReference type="Proteomes" id="UP001249851"/>
    </source>
</evidence>
<organism evidence="9 10">
    <name type="scientific">Acropora cervicornis</name>
    <name type="common">Staghorn coral</name>
    <dbReference type="NCBI Taxonomy" id="6130"/>
    <lineage>
        <taxon>Eukaryota</taxon>
        <taxon>Metazoa</taxon>
        <taxon>Cnidaria</taxon>
        <taxon>Anthozoa</taxon>
        <taxon>Hexacorallia</taxon>
        <taxon>Scleractinia</taxon>
        <taxon>Astrocoeniina</taxon>
        <taxon>Acroporidae</taxon>
        <taxon>Acropora</taxon>
    </lineage>
</organism>
<accession>A0AAD9Q9M3</accession>
<evidence type="ECO:0000256" key="7">
    <source>
        <dbReference type="SAM" id="Phobius"/>
    </source>
</evidence>
<evidence type="ECO:0000259" key="8">
    <source>
        <dbReference type="Pfam" id="PF25987"/>
    </source>
</evidence>
<evidence type="ECO:0000256" key="2">
    <source>
        <dbReference type="ARBA" id="ARBA00022553"/>
    </source>
</evidence>
<dbReference type="PANTHER" id="PTHR35578:SF6">
    <property type="entry name" value="PROLINE-RICH TRANSMEMBRANE PROTEIN 4"/>
    <property type="match status" value="1"/>
</dbReference>
<reference evidence="9" key="2">
    <citation type="journal article" date="2023" name="Science">
        <title>Genomic signatures of disease resistance in endangered staghorn corals.</title>
        <authorList>
            <person name="Vollmer S.V."/>
            <person name="Selwyn J.D."/>
            <person name="Despard B.A."/>
            <person name="Roesel C.L."/>
        </authorList>
    </citation>
    <scope>NUCLEOTIDE SEQUENCE</scope>
    <source>
        <strain evidence="9">K2</strain>
    </source>
</reference>
<feature type="transmembrane region" description="Helical" evidence="7">
    <location>
        <begin position="46"/>
        <end position="64"/>
    </location>
</feature>
<comment type="caution">
    <text evidence="9">The sequence shown here is derived from an EMBL/GenBank/DDBJ whole genome shotgun (WGS) entry which is preliminary data.</text>
</comment>
<keyword evidence="10" id="KW-1185">Reference proteome</keyword>
<feature type="transmembrane region" description="Helical" evidence="7">
    <location>
        <begin position="306"/>
        <end position="328"/>
    </location>
</feature>
<keyword evidence="6 7" id="KW-0472">Membrane</keyword>
<proteinExistence type="predicted"/>
<name>A0AAD9Q9M3_ACRCE</name>
<keyword evidence="4" id="KW-0732">Signal</keyword>
<evidence type="ECO:0000256" key="6">
    <source>
        <dbReference type="ARBA" id="ARBA00023136"/>
    </source>
</evidence>
<evidence type="ECO:0000256" key="1">
    <source>
        <dbReference type="ARBA" id="ARBA00004141"/>
    </source>
</evidence>
<evidence type="ECO:0000256" key="3">
    <source>
        <dbReference type="ARBA" id="ARBA00022692"/>
    </source>
</evidence>
<dbReference type="Pfam" id="PF25987">
    <property type="entry name" value="PRRT3"/>
    <property type="match status" value="1"/>
</dbReference>
<dbReference type="Proteomes" id="UP001249851">
    <property type="component" value="Unassembled WGS sequence"/>
</dbReference>
<dbReference type="AlphaFoldDB" id="A0AAD9Q9M3"/>
<feature type="transmembrane region" description="Helical" evidence="7">
    <location>
        <begin position="263"/>
        <end position="286"/>
    </location>
</feature>
<keyword evidence="5 7" id="KW-1133">Transmembrane helix</keyword>
<sequence>MANTSENNNETTVASRQPPVNERLLNSEPLPDWIEAKAVFKWGWELHWITFVVLFLGLAVYSTARLIGTSRRTKIRGKVSRNVAYAVHSLIIVLGITRALALVIFPYEITTNVTNTDIVIPPYVHRIIFGLGFPCFMAAFALIQITFTESIKTAPLTQSKLRKVRFLVLLIVGHFSVVIIADVITAFVENTSALFMVCTAYLLFMTLFTGIRITRSGCKVVRETTGPAVATDIVGSTNTIQAPTCIPYRVRRASYNSRAVRKVFVITALTILFCVALFALKIYDLVQVIEFTFVPGKNKALAPWPWFIHETLFRLTEFSLACTVLYAVSPQKSRQKKSVFGCLCSCKTSKNETDTENDISRSRTATNEMVISSPISNPVDNSRL</sequence>
<keyword evidence="3 7" id="KW-0812">Transmembrane</keyword>
<gene>
    <name evidence="9" type="ORF">P5673_020363</name>
</gene>
<dbReference type="InterPro" id="IPR059081">
    <property type="entry name" value="PRRT3-4"/>
</dbReference>
<reference evidence="9" key="1">
    <citation type="journal article" date="2023" name="G3 (Bethesda)">
        <title>Whole genome assembly and annotation of the endangered Caribbean coral Acropora cervicornis.</title>
        <authorList>
            <person name="Selwyn J.D."/>
            <person name="Vollmer S.V."/>
        </authorList>
    </citation>
    <scope>NUCLEOTIDE SEQUENCE</scope>
    <source>
        <strain evidence="9">K2</strain>
    </source>
</reference>
<feature type="domain" description="Proline-rich transmembrane protein 3/4" evidence="8">
    <location>
        <begin position="25"/>
        <end position="339"/>
    </location>
</feature>
<dbReference type="InterPro" id="IPR052836">
    <property type="entry name" value="PRRT_domain-containing"/>
</dbReference>
<feature type="transmembrane region" description="Helical" evidence="7">
    <location>
        <begin position="193"/>
        <end position="213"/>
    </location>
</feature>
<protein>
    <recommendedName>
        <fullName evidence="8">Proline-rich transmembrane protein 3/4 domain-containing protein</fullName>
    </recommendedName>
</protein>